<protein>
    <recommendedName>
        <fullName evidence="1">DDE domain-containing protein</fullName>
    </recommendedName>
</protein>
<gene>
    <name evidence="2" type="ORF">AA106555_0412</name>
</gene>
<dbReference type="Pfam" id="PF13610">
    <property type="entry name" value="DDE_Tnp_IS240"/>
    <property type="match status" value="1"/>
</dbReference>
<evidence type="ECO:0000259" key="1">
    <source>
        <dbReference type="Pfam" id="PF13610"/>
    </source>
</evidence>
<dbReference type="InterPro" id="IPR032874">
    <property type="entry name" value="DDE_dom"/>
</dbReference>
<name>A0ABQ0QN09_9PROT</name>
<dbReference type="Proteomes" id="UP001062632">
    <property type="component" value="Unassembled WGS sequence"/>
</dbReference>
<evidence type="ECO:0000313" key="2">
    <source>
        <dbReference type="EMBL" id="GBR51023.1"/>
    </source>
</evidence>
<comment type="caution">
    <text evidence="2">The sequence shown here is derived from an EMBL/GenBank/DDBJ whole genome shotgun (WGS) entry which is preliminary data.</text>
</comment>
<keyword evidence="3" id="KW-1185">Reference proteome</keyword>
<sequence>MGDLYRAVGEGGDMIDFFFSPTRNAKAAKRFLGKALNGLRDWEKCVSSKDNSASKSFENQNKRDTCGLNLTL</sequence>
<accession>A0ABQ0QN09</accession>
<dbReference type="EMBL" id="BAQC01000007">
    <property type="protein sequence ID" value="GBR51023.1"/>
    <property type="molecule type" value="Genomic_DNA"/>
</dbReference>
<feature type="domain" description="DDE" evidence="1">
    <location>
        <begin position="4"/>
        <end position="58"/>
    </location>
</feature>
<reference evidence="2 3" key="1">
    <citation type="submission" date="2013-04" db="EMBL/GenBank/DDBJ databases">
        <title>The genome sequencing project of 58 acetic acid bacteria.</title>
        <authorList>
            <person name="Okamoto-Kainuma A."/>
            <person name="Ishikawa M."/>
            <person name="Umino S."/>
            <person name="Koizumi Y."/>
            <person name="Shiwa Y."/>
            <person name="Yoshikawa H."/>
            <person name="Matsutani M."/>
            <person name="Matsushita K."/>
        </authorList>
    </citation>
    <scope>NUCLEOTIDE SEQUENCE [LARGE SCALE GENOMIC DNA]</scope>
    <source>
        <strain evidence="2 3">NBRC 106555</strain>
    </source>
</reference>
<proteinExistence type="predicted"/>
<evidence type="ECO:0000313" key="3">
    <source>
        <dbReference type="Proteomes" id="UP001062632"/>
    </source>
</evidence>
<organism evidence="2 3">
    <name type="scientific">Neokomagataea thailandica NBRC 106555</name>
    <dbReference type="NCBI Taxonomy" id="1223520"/>
    <lineage>
        <taxon>Bacteria</taxon>
        <taxon>Pseudomonadati</taxon>
        <taxon>Pseudomonadota</taxon>
        <taxon>Alphaproteobacteria</taxon>
        <taxon>Acetobacterales</taxon>
        <taxon>Acetobacteraceae</taxon>
        <taxon>Neokomagataea</taxon>
    </lineage>
</organism>